<dbReference type="Pfam" id="PF00730">
    <property type="entry name" value="HhH-GPD"/>
    <property type="match status" value="1"/>
</dbReference>
<gene>
    <name evidence="16" type="ORF">HN018_19800</name>
</gene>
<evidence type="ECO:0000256" key="10">
    <source>
        <dbReference type="ARBA" id="ARBA00023004"/>
    </source>
</evidence>
<feature type="domain" description="HhH-GPD" evidence="15">
    <location>
        <begin position="70"/>
        <end position="221"/>
    </location>
</feature>
<dbReference type="InterPro" id="IPR004035">
    <property type="entry name" value="Endouclease-III_FeS-bd_BS"/>
</dbReference>
<dbReference type="CDD" id="cd03431">
    <property type="entry name" value="NUDIX_DNA_Glycosylase_C-MutY"/>
    <property type="match status" value="1"/>
</dbReference>
<comment type="similarity">
    <text evidence="3 14">Belongs to the Nth/MutY family.</text>
</comment>
<keyword evidence="7" id="KW-0479">Metal-binding</keyword>
<dbReference type="PROSITE" id="PS01155">
    <property type="entry name" value="ENDONUCLEASE_III_2"/>
    <property type="match status" value="1"/>
</dbReference>
<keyword evidence="9" id="KW-0378">Hydrolase</keyword>
<reference evidence="16 17" key="1">
    <citation type="journal article" date="2014" name="World J. Microbiol. Biotechnol.">
        <title>Biodiversity and physiological characteristics of Antarctic and Arctic lichens-associated bacteria.</title>
        <authorList>
            <person name="Lee Y.M."/>
            <person name="Kim E.H."/>
            <person name="Lee H.K."/>
            <person name="Hong S.G."/>
        </authorList>
    </citation>
    <scope>NUCLEOTIDE SEQUENCE [LARGE SCALE GENOMIC DNA]</scope>
    <source>
        <strain evidence="16 17">PAMC 26569</strain>
    </source>
</reference>
<evidence type="ECO:0000256" key="12">
    <source>
        <dbReference type="ARBA" id="ARBA00023204"/>
    </source>
</evidence>
<protein>
    <recommendedName>
        <fullName evidence="5 14">Adenine DNA glycosylase</fullName>
        <ecNumber evidence="4 14">3.2.2.31</ecNumber>
    </recommendedName>
</protein>
<dbReference type="EC" id="3.2.2.31" evidence="4 14"/>
<dbReference type="GO" id="GO:0006284">
    <property type="term" value="P:base-excision repair"/>
    <property type="evidence" value="ECO:0007669"/>
    <property type="project" value="UniProtKB-UniRule"/>
</dbReference>
<dbReference type="InterPro" id="IPR003265">
    <property type="entry name" value="HhH-GPD_domain"/>
</dbReference>
<evidence type="ECO:0000256" key="9">
    <source>
        <dbReference type="ARBA" id="ARBA00022801"/>
    </source>
</evidence>
<evidence type="ECO:0000256" key="5">
    <source>
        <dbReference type="ARBA" id="ARBA00022023"/>
    </source>
</evidence>
<keyword evidence="12" id="KW-0234">DNA repair</keyword>
<comment type="catalytic activity">
    <reaction evidence="1 14">
        <text>Hydrolyzes free adenine bases from 7,8-dihydro-8-oxoguanine:adenine mismatched double-stranded DNA, leaving an apurinic site.</text>
        <dbReference type="EC" id="3.2.2.31"/>
    </reaction>
</comment>
<dbReference type="AlphaFoldDB" id="A0A6M8HTX7"/>
<dbReference type="GO" id="GO:0000701">
    <property type="term" value="F:purine-specific mismatch base pair DNA N-glycosylase activity"/>
    <property type="evidence" value="ECO:0007669"/>
    <property type="project" value="UniProtKB-EC"/>
</dbReference>
<keyword evidence="17" id="KW-1185">Reference proteome</keyword>
<dbReference type="GO" id="GO:0032357">
    <property type="term" value="F:oxidized purine DNA binding"/>
    <property type="evidence" value="ECO:0007669"/>
    <property type="project" value="TreeGrafter"/>
</dbReference>
<dbReference type="SUPFAM" id="SSF48150">
    <property type="entry name" value="DNA-glycosylase"/>
    <property type="match status" value="1"/>
</dbReference>
<dbReference type="FunFam" id="1.10.340.30:FF:000002">
    <property type="entry name" value="Adenine DNA glycosylase"/>
    <property type="match status" value="1"/>
</dbReference>
<name>A0A6M8HTX7_9PROT</name>
<dbReference type="GO" id="GO:0034039">
    <property type="term" value="F:8-oxo-7,8-dihydroguanine DNA N-glycosylase activity"/>
    <property type="evidence" value="ECO:0007669"/>
    <property type="project" value="TreeGrafter"/>
</dbReference>
<dbReference type="SMART" id="SM00478">
    <property type="entry name" value="ENDO3c"/>
    <property type="match status" value="1"/>
</dbReference>
<dbReference type="GO" id="GO:0006298">
    <property type="term" value="P:mismatch repair"/>
    <property type="evidence" value="ECO:0007669"/>
    <property type="project" value="TreeGrafter"/>
</dbReference>
<dbReference type="InterPro" id="IPR004036">
    <property type="entry name" value="Endonuclease-III-like_CS2"/>
</dbReference>
<dbReference type="GO" id="GO:0051539">
    <property type="term" value="F:4 iron, 4 sulfur cluster binding"/>
    <property type="evidence" value="ECO:0007669"/>
    <property type="project" value="UniProtKB-UniRule"/>
</dbReference>
<evidence type="ECO:0000313" key="17">
    <source>
        <dbReference type="Proteomes" id="UP000500767"/>
    </source>
</evidence>
<evidence type="ECO:0000256" key="1">
    <source>
        <dbReference type="ARBA" id="ARBA00000843"/>
    </source>
</evidence>
<organism evidence="16 17">
    <name type="scientific">Lichenicola cladoniae</name>
    <dbReference type="NCBI Taxonomy" id="1484109"/>
    <lineage>
        <taxon>Bacteria</taxon>
        <taxon>Pseudomonadati</taxon>
        <taxon>Pseudomonadota</taxon>
        <taxon>Alphaproteobacteria</taxon>
        <taxon>Acetobacterales</taxon>
        <taxon>Acetobacteraceae</taxon>
        <taxon>Lichenicola</taxon>
    </lineage>
</organism>
<evidence type="ECO:0000259" key="15">
    <source>
        <dbReference type="SMART" id="SM00478"/>
    </source>
</evidence>
<dbReference type="Gene3D" id="1.10.1670.10">
    <property type="entry name" value="Helix-hairpin-Helix base-excision DNA repair enzymes (C-terminal)"/>
    <property type="match status" value="1"/>
</dbReference>
<keyword evidence="8 14" id="KW-0227">DNA damage</keyword>
<dbReference type="Pfam" id="PF14815">
    <property type="entry name" value="NUDIX_4"/>
    <property type="match status" value="1"/>
</dbReference>
<dbReference type="Proteomes" id="UP000500767">
    <property type="component" value="Chromosome"/>
</dbReference>
<evidence type="ECO:0000256" key="13">
    <source>
        <dbReference type="ARBA" id="ARBA00023295"/>
    </source>
</evidence>
<keyword evidence="13 14" id="KW-0326">Glycosidase</keyword>
<dbReference type="PANTHER" id="PTHR42944:SF1">
    <property type="entry name" value="ADENINE DNA GLYCOSYLASE"/>
    <property type="match status" value="1"/>
</dbReference>
<dbReference type="InterPro" id="IPR011257">
    <property type="entry name" value="DNA_glycosylase"/>
</dbReference>
<dbReference type="GO" id="GO:0046872">
    <property type="term" value="F:metal ion binding"/>
    <property type="evidence" value="ECO:0007669"/>
    <property type="project" value="UniProtKB-UniRule"/>
</dbReference>
<accession>A0A6M8HTX7</accession>
<evidence type="ECO:0000256" key="3">
    <source>
        <dbReference type="ARBA" id="ARBA00008343"/>
    </source>
</evidence>
<dbReference type="Gene3D" id="3.90.79.10">
    <property type="entry name" value="Nucleoside Triphosphate Pyrophosphohydrolase"/>
    <property type="match status" value="1"/>
</dbReference>
<evidence type="ECO:0000256" key="4">
    <source>
        <dbReference type="ARBA" id="ARBA00012045"/>
    </source>
</evidence>
<sequence length="380" mass="41021">MPGRRVGRCIRRRDRAGRLAGRDVLRHRRVVPPEARDLLRWYDRHRRILPWRAAPGETADPYHVWLSEIMLQQTTVAAVVPYYRRFLELFPTVRALAEAPQERVMQAWAGLGYYARARNLHACAQAVARMGGFPDSIDGLRLLPGIGGYTAPAIGAIAFGIPAVPVDGNVERVVSRLFAIDAPLPGSRKAMALAAATLGTDPLARARPSDFAQGLFDLGATLCTPKRPACVLCPWASPCLARARGIAETLPVKAAKPARPERHGVVFHLTDAQGAVLLQRRPPTGLLGGMTELPGTPWRDATWSGGETLALAPIAADWHSAGSVRHVFTHFALTLDVRRARCATIPAEAVAGRFLCPAGKLAGEALPTLMRKALAVAEAG</sequence>
<dbReference type="Gene3D" id="1.10.340.30">
    <property type="entry name" value="Hypothetical protein, domain 2"/>
    <property type="match status" value="1"/>
</dbReference>
<evidence type="ECO:0000256" key="14">
    <source>
        <dbReference type="RuleBase" id="RU365096"/>
    </source>
</evidence>
<dbReference type="EMBL" id="CP053708">
    <property type="protein sequence ID" value="QKE91979.1"/>
    <property type="molecule type" value="Genomic_DNA"/>
</dbReference>
<evidence type="ECO:0000256" key="2">
    <source>
        <dbReference type="ARBA" id="ARBA00002933"/>
    </source>
</evidence>
<comment type="function">
    <text evidence="2">Adenine glycosylase active on G-A mispairs. MutY also corrects error-prone DNA synthesis past GO lesions which are due to the oxidatively damaged form of guanine: 7,8-dihydro-8-oxoguanine (8-oxo-dGTP).</text>
</comment>
<dbReference type="InterPro" id="IPR023170">
    <property type="entry name" value="HhH_base_excis_C"/>
</dbReference>
<comment type="cofactor">
    <cofactor evidence="14">
        <name>[4Fe-4S] cluster</name>
        <dbReference type="ChEBI" id="CHEBI:49883"/>
    </cofactor>
    <text evidence="14">Binds 1 [4Fe-4S] cluster.</text>
</comment>
<evidence type="ECO:0000256" key="7">
    <source>
        <dbReference type="ARBA" id="ARBA00022723"/>
    </source>
</evidence>
<dbReference type="GO" id="GO:0035485">
    <property type="term" value="F:adenine/guanine mispair binding"/>
    <property type="evidence" value="ECO:0007669"/>
    <property type="project" value="TreeGrafter"/>
</dbReference>
<dbReference type="InterPro" id="IPR044298">
    <property type="entry name" value="MIG/MutY"/>
</dbReference>
<dbReference type="SUPFAM" id="SSF55811">
    <property type="entry name" value="Nudix"/>
    <property type="match status" value="1"/>
</dbReference>
<evidence type="ECO:0000313" key="16">
    <source>
        <dbReference type="EMBL" id="QKE91979.1"/>
    </source>
</evidence>
<keyword evidence="6" id="KW-0004">4Fe-4S</keyword>
<keyword evidence="11" id="KW-0411">Iron-sulfur</keyword>
<proteinExistence type="inferred from homology"/>
<dbReference type="PANTHER" id="PTHR42944">
    <property type="entry name" value="ADENINE DNA GLYCOSYLASE"/>
    <property type="match status" value="1"/>
</dbReference>
<dbReference type="InterPro" id="IPR015797">
    <property type="entry name" value="NUDIX_hydrolase-like_dom_sf"/>
</dbReference>
<evidence type="ECO:0000256" key="11">
    <source>
        <dbReference type="ARBA" id="ARBA00023014"/>
    </source>
</evidence>
<dbReference type="KEGG" id="lck:HN018_19800"/>
<dbReference type="PROSITE" id="PS00764">
    <property type="entry name" value="ENDONUCLEASE_III_1"/>
    <property type="match status" value="1"/>
</dbReference>
<keyword evidence="10 14" id="KW-0408">Iron</keyword>
<evidence type="ECO:0000256" key="8">
    <source>
        <dbReference type="ARBA" id="ARBA00022763"/>
    </source>
</evidence>
<evidence type="ECO:0000256" key="6">
    <source>
        <dbReference type="ARBA" id="ARBA00022485"/>
    </source>
</evidence>
<dbReference type="CDD" id="cd00056">
    <property type="entry name" value="ENDO3c"/>
    <property type="match status" value="1"/>
</dbReference>
<dbReference type="InterPro" id="IPR029119">
    <property type="entry name" value="MutY_C"/>
</dbReference>